<keyword evidence="2" id="KW-1185">Reference proteome</keyword>
<dbReference type="Proteomes" id="UP001162131">
    <property type="component" value="Unassembled WGS sequence"/>
</dbReference>
<protein>
    <submittedName>
        <fullName evidence="1">Uncharacterized protein</fullName>
    </submittedName>
</protein>
<accession>A0AAU9JCG3</accession>
<organism evidence="1 2">
    <name type="scientific">Blepharisma stoltei</name>
    <dbReference type="NCBI Taxonomy" id="1481888"/>
    <lineage>
        <taxon>Eukaryota</taxon>
        <taxon>Sar</taxon>
        <taxon>Alveolata</taxon>
        <taxon>Ciliophora</taxon>
        <taxon>Postciliodesmatophora</taxon>
        <taxon>Heterotrichea</taxon>
        <taxon>Heterotrichida</taxon>
        <taxon>Blepharismidae</taxon>
        <taxon>Blepharisma</taxon>
    </lineage>
</organism>
<evidence type="ECO:0000313" key="2">
    <source>
        <dbReference type="Proteomes" id="UP001162131"/>
    </source>
</evidence>
<sequence length="100" mass="11910">MIYPEKLQLMVKRSLKVYPEKPLKFSDEEGAKLEAAIFGLFLVGISEMQMRFLNNPENWNLSLLLFRDILQRRYSVHKKNFQLGRCNNKLYSLKRKLHHG</sequence>
<proteinExistence type="predicted"/>
<reference evidence="1" key="1">
    <citation type="submission" date="2021-09" db="EMBL/GenBank/DDBJ databases">
        <authorList>
            <consortium name="AG Swart"/>
            <person name="Singh M."/>
            <person name="Singh A."/>
            <person name="Seah K."/>
            <person name="Emmerich C."/>
        </authorList>
    </citation>
    <scope>NUCLEOTIDE SEQUENCE</scope>
    <source>
        <strain evidence="1">ATCC30299</strain>
    </source>
</reference>
<name>A0AAU9JCG3_9CILI</name>
<evidence type="ECO:0000313" key="1">
    <source>
        <dbReference type="EMBL" id="CAG9323331.1"/>
    </source>
</evidence>
<comment type="caution">
    <text evidence="1">The sequence shown here is derived from an EMBL/GenBank/DDBJ whole genome shotgun (WGS) entry which is preliminary data.</text>
</comment>
<dbReference type="EMBL" id="CAJZBQ010000033">
    <property type="protein sequence ID" value="CAG9323331.1"/>
    <property type="molecule type" value="Genomic_DNA"/>
</dbReference>
<gene>
    <name evidence="1" type="ORF">BSTOLATCC_MIC33231</name>
</gene>
<dbReference type="AlphaFoldDB" id="A0AAU9JCG3"/>